<evidence type="ECO:0000256" key="2">
    <source>
        <dbReference type="ARBA" id="ARBA00023054"/>
    </source>
</evidence>
<feature type="coiled-coil region" evidence="7">
    <location>
        <begin position="241"/>
        <end position="271"/>
    </location>
</feature>
<feature type="coiled-coil region" evidence="7">
    <location>
        <begin position="398"/>
        <end position="437"/>
    </location>
</feature>
<protein>
    <recommendedName>
        <fullName evidence="6">Cilia- and flagella-associated protein 53</fullName>
    </recommendedName>
</protein>
<comment type="similarity">
    <text evidence="5">Belongs to the CFAP53 family.</text>
</comment>
<evidence type="ECO:0000256" key="3">
    <source>
        <dbReference type="ARBA" id="ARBA00023069"/>
    </source>
</evidence>
<evidence type="ECO:0000256" key="4">
    <source>
        <dbReference type="ARBA" id="ARBA00023273"/>
    </source>
</evidence>
<comment type="caution">
    <text evidence="9">The sequence shown here is derived from an EMBL/GenBank/DDBJ whole genome shotgun (WGS) entry which is preliminary data.</text>
</comment>
<keyword evidence="4" id="KW-0966">Cell projection</keyword>
<evidence type="ECO:0000256" key="1">
    <source>
        <dbReference type="ARBA" id="ARBA00004138"/>
    </source>
</evidence>
<feature type="domain" description="Trichohyalin-plectin-homology" evidence="8">
    <location>
        <begin position="157"/>
        <end position="491"/>
    </location>
</feature>
<dbReference type="GO" id="GO:0005929">
    <property type="term" value="C:cilium"/>
    <property type="evidence" value="ECO:0007669"/>
    <property type="project" value="UniProtKB-SubCell"/>
</dbReference>
<proteinExistence type="inferred from homology"/>
<feature type="coiled-coil region" evidence="7">
    <location>
        <begin position="127"/>
        <end position="160"/>
    </location>
</feature>
<keyword evidence="3" id="KW-0969">Cilium</keyword>
<evidence type="ECO:0000256" key="6">
    <source>
        <dbReference type="ARBA" id="ARBA00033773"/>
    </source>
</evidence>
<dbReference type="PANTHER" id="PTHR31183:SF1">
    <property type="entry name" value="CILIA- AND FLAGELLA-ASSOCIATED PROTEIN 53"/>
    <property type="match status" value="1"/>
</dbReference>
<dbReference type="InterPro" id="IPR043597">
    <property type="entry name" value="TPH_dom"/>
</dbReference>
<evidence type="ECO:0000313" key="10">
    <source>
        <dbReference type="Proteomes" id="UP000318582"/>
    </source>
</evidence>
<evidence type="ECO:0000256" key="5">
    <source>
        <dbReference type="ARBA" id="ARBA00033747"/>
    </source>
</evidence>
<dbReference type="EMBL" id="QEAQ01000099">
    <property type="protein sequence ID" value="TPX55695.1"/>
    <property type="molecule type" value="Genomic_DNA"/>
</dbReference>
<organism evidence="9 10">
    <name type="scientific">Powellomyces hirtus</name>
    <dbReference type="NCBI Taxonomy" id="109895"/>
    <lineage>
        <taxon>Eukaryota</taxon>
        <taxon>Fungi</taxon>
        <taxon>Fungi incertae sedis</taxon>
        <taxon>Chytridiomycota</taxon>
        <taxon>Chytridiomycota incertae sedis</taxon>
        <taxon>Chytridiomycetes</taxon>
        <taxon>Spizellomycetales</taxon>
        <taxon>Powellomycetaceae</taxon>
        <taxon>Powellomyces</taxon>
    </lineage>
</organism>
<gene>
    <name evidence="9" type="ORF">PhCBS80983_g05128</name>
</gene>
<dbReference type="InterPro" id="IPR043596">
    <property type="entry name" value="CFAP53/TCHP"/>
</dbReference>
<evidence type="ECO:0000259" key="8">
    <source>
        <dbReference type="Pfam" id="PF13868"/>
    </source>
</evidence>
<keyword evidence="10" id="KW-1185">Reference proteome</keyword>
<comment type="subcellular location">
    <subcellularLocation>
        <location evidence="1">Cell projection</location>
        <location evidence="1">Cilium</location>
    </subcellularLocation>
</comment>
<sequence>MATMLQYGSKTGQLPALPTYQHPVRRVHHAPRSDHLILTRRRNEEARMRMEQQTQYYDRTSQQSHFEEHTGEAIKRNKVMRRFEELKLADVEMLEGRRVRLRQLLQQDEVRHRAGLAAAEPTRESRVEAMRARVNELKAKRELERQAVVEEKLLQRWRNECDELRGVESKILETEVADARAGQLIEHQHKVELAAQEKRYFDHLWEQDRLRKIEREDADRERRQALNAATAATLKEQLYMLKMKAQEEEQLKQEEAALMRQDLELQKIAEERAHAQKLASQRLIRLDLDSFNKAKVQARQREVQDALELDLKVVNAFFRMDEQEKETKSRRKEELKREMKMYMDHLREQQAIEKERAREIDRLYTEESKKLWQGRADKWQREQRARERLMQEVIAGRKEQLEHAINQNRVRLHEAQLEKHALEKEIAQRQAQEEIDRANHFQKALDYRSALVDQVKVVHDKKQAELVHEAKMNEAAKIEEQKYKELLALEVERAYNLPRVRAFRAANRDPITTTIMPLEATVVGSGLKKASTDTSRRH</sequence>
<feature type="coiled-coil region" evidence="7">
    <location>
        <begin position="318"/>
        <end position="352"/>
    </location>
</feature>
<dbReference type="Pfam" id="PF13868">
    <property type="entry name" value="TPH"/>
    <property type="match status" value="1"/>
</dbReference>
<name>A0A507DWZ4_9FUNG</name>
<reference evidence="9 10" key="1">
    <citation type="journal article" date="2019" name="Sci. Rep.">
        <title>Comparative genomics of chytrid fungi reveal insights into the obligate biotrophic and pathogenic lifestyle of Synchytrium endobioticum.</title>
        <authorList>
            <person name="van de Vossenberg B.T.L.H."/>
            <person name="Warris S."/>
            <person name="Nguyen H.D.T."/>
            <person name="van Gent-Pelzer M.P.E."/>
            <person name="Joly D.L."/>
            <person name="van de Geest H.C."/>
            <person name="Bonants P.J.M."/>
            <person name="Smith D.S."/>
            <person name="Levesque C.A."/>
            <person name="van der Lee T.A.J."/>
        </authorList>
    </citation>
    <scope>NUCLEOTIDE SEQUENCE [LARGE SCALE GENOMIC DNA]</scope>
    <source>
        <strain evidence="9 10">CBS 809.83</strain>
    </source>
</reference>
<evidence type="ECO:0000256" key="7">
    <source>
        <dbReference type="SAM" id="Coils"/>
    </source>
</evidence>
<keyword evidence="2 7" id="KW-0175">Coiled coil</keyword>
<dbReference type="STRING" id="109895.A0A507DWZ4"/>
<dbReference type="Proteomes" id="UP000318582">
    <property type="component" value="Unassembled WGS sequence"/>
</dbReference>
<evidence type="ECO:0000313" key="9">
    <source>
        <dbReference type="EMBL" id="TPX55695.1"/>
    </source>
</evidence>
<dbReference type="AlphaFoldDB" id="A0A507DWZ4"/>
<accession>A0A507DWZ4</accession>
<dbReference type="PANTHER" id="PTHR31183">
    <property type="entry name" value="TRICHOPLEIN KERATIN FILAMENT-BINDING PROTEIN FAMILY MEMBER"/>
    <property type="match status" value="1"/>
</dbReference>